<dbReference type="AlphaFoldDB" id="Q6VYN4"/>
<dbReference type="Pfam" id="PF00010">
    <property type="entry name" value="HLH"/>
    <property type="match status" value="1"/>
</dbReference>
<feature type="compositionally biased region" description="Low complexity" evidence="4">
    <location>
        <begin position="260"/>
        <end position="272"/>
    </location>
</feature>
<dbReference type="PANTHER" id="PTHR13935:SF153">
    <property type="entry name" value="ACHAETE-SCUTE FAMILY BHLH TRANSCRIPTION FACTOR 1"/>
    <property type="match status" value="1"/>
</dbReference>
<feature type="compositionally biased region" description="Polar residues" evidence="4">
    <location>
        <begin position="50"/>
        <end position="62"/>
    </location>
</feature>
<dbReference type="GO" id="GO:0050767">
    <property type="term" value="P:regulation of neurogenesis"/>
    <property type="evidence" value="ECO:0007669"/>
    <property type="project" value="TreeGrafter"/>
</dbReference>
<sequence>MSSVSCNQTNVQQPQHIFPTTIVTPGKMPKYPHIQPHPIAEDGKNRKVTRSQPYNADQSQHSVLRRNARERNRVKQVNNSFARLRQHIPQTIIADLTKGGGRGPQKKISKVDTLRIAVEYIRRLEDLLDDLNGGVSSSNEQYDLQTNNSNCDTASNSSFSSSSSSSSASSTYNTTSQTTPVYYTPQSTSPLPSLMDVNLAGHLNPYSSSTTLLSPVSMNSYSPQHNAGYENNGCHSPTSSFNSSNLSYEAVAASFEQQQQSLADLPTQQQQQHHSHHQQQQQPHHHHQISADAATLAFDTNIQLKFEPYDNFTLDEEDCTPDDEEILDYISLWQEQ</sequence>
<protein>
    <submittedName>
        <fullName evidence="6">Scute</fullName>
    </submittedName>
</protein>
<feature type="region of interest" description="Disordered" evidence="4">
    <location>
        <begin position="260"/>
        <end position="290"/>
    </location>
</feature>
<dbReference type="SMART" id="SM00353">
    <property type="entry name" value="HLH"/>
    <property type="match status" value="1"/>
</dbReference>
<dbReference type="PANTHER" id="PTHR13935">
    <property type="entry name" value="ACHAETE-SCUTE TRANSCRIPTION FACTOR-RELATED"/>
    <property type="match status" value="1"/>
</dbReference>
<evidence type="ECO:0000256" key="4">
    <source>
        <dbReference type="SAM" id="MobiDB-lite"/>
    </source>
</evidence>
<feature type="region of interest" description="Disordered" evidence="4">
    <location>
        <begin position="35"/>
        <end position="62"/>
    </location>
</feature>
<dbReference type="VEuPathDB" id="VectorBase:MDOA007660"/>
<proteinExistence type="evidence at transcript level"/>
<feature type="compositionally biased region" description="Polar residues" evidence="4">
    <location>
        <begin position="139"/>
        <end position="152"/>
    </location>
</feature>
<evidence type="ECO:0000256" key="3">
    <source>
        <dbReference type="ARBA" id="ARBA00022902"/>
    </source>
</evidence>
<dbReference type="InterPro" id="IPR015660">
    <property type="entry name" value="MASH1/Ascl1a-like"/>
</dbReference>
<dbReference type="GO" id="GO:0061382">
    <property type="term" value="P:Malpighian tubule tip cell differentiation"/>
    <property type="evidence" value="ECO:0007669"/>
    <property type="project" value="UniProtKB-ARBA"/>
</dbReference>
<dbReference type="GO" id="GO:0046982">
    <property type="term" value="F:protein heterodimerization activity"/>
    <property type="evidence" value="ECO:0007669"/>
    <property type="project" value="UniProtKB-ARBA"/>
</dbReference>
<keyword evidence="2" id="KW-0221">Differentiation</keyword>
<feature type="domain" description="BHLH" evidence="5">
    <location>
        <begin position="61"/>
        <end position="124"/>
    </location>
</feature>
<accession>Q6VYN4</accession>
<feature type="compositionally biased region" description="Basic residues" evidence="4">
    <location>
        <begin position="273"/>
        <end position="288"/>
    </location>
</feature>
<evidence type="ECO:0000313" key="6">
    <source>
        <dbReference type="EMBL" id="AAQ82730.1"/>
    </source>
</evidence>
<dbReference type="GO" id="GO:0000981">
    <property type="term" value="F:DNA-binding transcription factor activity, RNA polymerase II-specific"/>
    <property type="evidence" value="ECO:0007669"/>
    <property type="project" value="TreeGrafter"/>
</dbReference>
<feature type="region of interest" description="Disordered" evidence="4">
    <location>
        <begin position="139"/>
        <end position="184"/>
    </location>
</feature>
<dbReference type="FunFam" id="4.10.280.10:FF:000060">
    <property type="entry name" value="Scute protein"/>
    <property type="match status" value="1"/>
</dbReference>
<evidence type="ECO:0000256" key="2">
    <source>
        <dbReference type="ARBA" id="ARBA00022782"/>
    </source>
</evidence>
<name>Q6VYN4_MUSDO</name>
<dbReference type="Gene3D" id="4.10.280.10">
    <property type="entry name" value="Helix-loop-helix DNA-binding domain"/>
    <property type="match status" value="1"/>
</dbReference>
<dbReference type="SUPFAM" id="SSF47459">
    <property type="entry name" value="HLH, helix-loop-helix DNA-binding domain"/>
    <property type="match status" value="1"/>
</dbReference>
<keyword evidence="3" id="KW-0524">Neurogenesis</keyword>
<dbReference type="GO" id="GO:0090575">
    <property type="term" value="C:RNA polymerase II transcription regulator complex"/>
    <property type="evidence" value="ECO:0007669"/>
    <property type="project" value="TreeGrafter"/>
</dbReference>
<keyword evidence="1" id="KW-0217">Developmental protein</keyword>
<evidence type="ECO:0000256" key="1">
    <source>
        <dbReference type="ARBA" id="ARBA00022473"/>
    </source>
</evidence>
<evidence type="ECO:0000259" key="5">
    <source>
        <dbReference type="PROSITE" id="PS50888"/>
    </source>
</evidence>
<dbReference type="GO" id="GO:0007417">
    <property type="term" value="P:central nervous system development"/>
    <property type="evidence" value="ECO:0007669"/>
    <property type="project" value="UniProtKB-ARBA"/>
</dbReference>
<dbReference type="VEuPathDB" id="VectorBase:MDOMA2_005167"/>
<dbReference type="InterPro" id="IPR011598">
    <property type="entry name" value="bHLH_dom"/>
</dbReference>
<dbReference type="GO" id="GO:0030182">
    <property type="term" value="P:neuron differentiation"/>
    <property type="evidence" value="ECO:0007669"/>
    <property type="project" value="TreeGrafter"/>
</dbReference>
<reference evidence="6" key="1">
    <citation type="journal article" date="2003" name="Genetics">
        <title>Recruitment of the proneural gene scute to the Drosophila sex-determination pathway.</title>
        <authorList>
            <person name="Wrischnik L.A."/>
            <person name="Timmer J.R."/>
            <person name="Megna L.A."/>
            <person name="Cline T.W."/>
        </authorList>
    </citation>
    <scope>NUCLEOTIDE SEQUENCE</scope>
</reference>
<dbReference type="GO" id="GO:0007423">
    <property type="term" value="P:sensory organ development"/>
    <property type="evidence" value="ECO:0007669"/>
    <property type="project" value="TreeGrafter"/>
</dbReference>
<dbReference type="GO" id="GO:0045944">
    <property type="term" value="P:positive regulation of transcription by RNA polymerase II"/>
    <property type="evidence" value="ECO:0007669"/>
    <property type="project" value="UniProtKB-ARBA"/>
</dbReference>
<organism evidence="6">
    <name type="scientific">Musca domestica</name>
    <name type="common">House fly</name>
    <dbReference type="NCBI Taxonomy" id="7370"/>
    <lineage>
        <taxon>Eukaryota</taxon>
        <taxon>Metazoa</taxon>
        <taxon>Ecdysozoa</taxon>
        <taxon>Arthropoda</taxon>
        <taxon>Hexapoda</taxon>
        <taxon>Insecta</taxon>
        <taxon>Pterygota</taxon>
        <taxon>Neoptera</taxon>
        <taxon>Endopterygota</taxon>
        <taxon>Diptera</taxon>
        <taxon>Brachycera</taxon>
        <taxon>Muscomorpha</taxon>
        <taxon>Muscoidea</taxon>
        <taxon>Muscidae</taxon>
        <taxon>Musca</taxon>
    </lineage>
</organism>
<dbReference type="GO" id="GO:0009653">
    <property type="term" value="P:anatomical structure morphogenesis"/>
    <property type="evidence" value="ECO:0007669"/>
    <property type="project" value="UniProtKB-ARBA"/>
</dbReference>
<dbReference type="PROSITE" id="PS50888">
    <property type="entry name" value="BHLH"/>
    <property type="match status" value="1"/>
</dbReference>
<dbReference type="InterPro" id="IPR036638">
    <property type="entry name" value="HLH_DNA-bd_sf"/>
</dbReference>
<dbReference type="CDD" id="cd19744">
    <property type="entry name" value="bHLH_TS_dAS-C_like"/>
    <property type="match status" value="1"/>
</dbReference>
<dbReference type="GO" id="GO:0000977">
    <property type="term" value="F:RNA polymerase II transcription regulatory region sequence-specific DNA binding"/>
    <property type="evidence" value="ECO:0007669"/>
    <property type="project" value="TreeGrafter"/>
</dbReference>
<dbReference type="EMBL" id="AY319377">
    <property type="protein sequence ID" value="AAQ82730.1"/>
    <property type="molecule type" value="mRNA"/>
</dbReference>
<feature type="compositionally biased region" description="Low complexity" evidence="4">
    <location>
        <begin position="153"/>
        <end position="179"/>
    </location>
</feature>